<evidence type="ECO:0000313" key="2">
    <source>
        <dbReference type="EMBL" id="ANZ35319.1"/>
    </source>
</evidence>
<dbReference type="RefSeq" id="WP_065913735.1">
    <property type="nucleotide sequence ID" value="NZ_CP016793.1"/>
</dbReference>
<sequence>MEPIAMPDRFGEPTEPEQADDLPVEPACNSTKQEALLPLPATTADDGACMDPRCKKGWIDRDADNPRPCLRCKPHLGRRERLRKMGLGDKK</sequence>
<feature type="region of interest" description="Disordered" evidence="1">
    <location>
        <begin position="1"/>
        <end position="25"/>
    </location>
</feature>
<keyword evidence="3" id="KW-1185">Reference proteome</keyword>
<dbReference type="KEGG" id="led:BBK82_03690"/>
<dbReference type="EMBL" id="CP016793">
    <property type="protein sequence ID" value="ANZ35319.1"/>
    <property type="molecule type" value="Genomic_DNA"/>
</dbReference>
<protein>
    <submittedName>
        <fullName evidence="2">Uncharacterized protein</fullName>
    </submittedName>
</protein>
<evidence type="ECO:0000256" key="1">
    <source>
        <dbReference type="SAM" id="MobiDB-lite"/>
    </source>
</evidence>
<reference evidence="2 3" key="1">
    <citation type="submission" date="2016-07" db="EMBL/GenBank/DDBJ databases">
        <title>Complete genome sequence of the Lentzea guizhouensis DHS C013.</title>
        <authorList>
            <person name="Cao C."/>
        </authorList>
    </citation>
    <scope>NUCLEOTIDE SEQUENCE [LARGE SCALE GENOMIC DNA]</scope>
    <source>
        <strain evidence="2 3">DHS C013</strain>
    </source>
</reference>
<accession>A0A1B2HC88</accession>
<dbReference type="Proteomes" id="UP000093053">
    <property type="component" value="Chromosome"/>
</dbReference>
<proteinExistence type="predicted"/>
<dbReference type="STRING" id="1586287.BBK82_03690"/>
<feature type="compositionally biased region" description="Acidic residues" evidence="1">
    <location>
        <begin position="14"/>
        <end position="23"/>
    </location>
</feature>
<organism evidence="2 3">
    <name type="scientific">Lentzea guizhouensis</name>
    <dbReference type="NCBI Taxonomy" id="1586287"/>
    <lineage>
        <taxon>Bacteria</taxon>
        <taxon>Bacillati</taxon>
        <taxon>Actinomycetota</taxon>
        <taxon>Actinomycetes</taxon>
        <taxon>Pseudonocardiales</taxon>
        <taxon>Pseudonocardiaceae</taxon>
        <taxon>Lentzea</taxon>
    </lineage>
</organism>
<evidence type="ECO:0000313" key="3">
    <source>
        <dbReference type="Proteomes" id="UP000093053"/>
    </source>
</evidence>
<dbReference type="AlphaFoldDB" id="A0A1B2HC88"/>
<gene>
    <name evidence="2" type="ORF">BBK82_03690</name>
</gene>
<dbReference type="OrthoDB" id="3638343at2"/>
<name>A0A1B2HC88_9PSEU</name>